<dbReference type="PANTHER" id="PTHR43664">
    <property type="entry name" value="MONOAMINE OXIDASE-RELATED"/>
    <property type="match status" value="1"/>
</dbReference>
<accession>A0A934KH68</accession>
<protein>
    <submittedName>
        <fullName evidence="3">MaoC family dehydratase N-terminal domain-containing protein</fullName>
    </submittedName>
</protein>
<evidence type="ECO:0000313" key="4">
    <source>
        <dbReference type="Proteomes" id="UP000620075"/>
    </source>
</evidence>
<dbReference type="PANTHER" id="PTHR43664:SF1">
    <property type="entry name" value="BETA-METHYLMALYL-COA DEHYDRATASE"/>
    <property type="match status" value="1"/>
</dbReference>
<feature type="region of interest" description="Disordered" evidence="1">
    <location>
        <begin position="155"/>
        <end position="191"/>
    </location>
</feature>
<feature type="region of interest" description="Disordered" evidence="1">
    <location>
        <begin position="295"/>
        <end position="488"/>
    </location>
</feature>
<dbReference type="InterPro" id="IPR002539">
    <property type="entry name" value="MaoC-like_dom"/>
</dbReference>
<dbReference type="RefSeq" id="WP_338177197.1">
    <property type="nucleotide sequence ID" value="NZ_JAEKNQ010000021.1"/>
</dbReference>
<dbReference type="Gene3D" id="3.10.129.10">
    <property type="entry name" value="Hotdog Thioesterase"/>
    <property type="match status" value="1"/>
</dbReference>
<feature type="compositionally biased region" description="Low complexity" evidence="1">
    <location>
        <begin position="234"/>
        <end position="248"/>
    </location>
</feature>
<dbReference type="SUPFAM" id="SSF54637">
    <property type="entry name" value="Thioesterase/thiol ester dehydrase-isomerase"/>
    <property type="match status" value="1"/>
</dbReference>
<dbReference type="Pfam" id="PF01575">
    <property type="entry name" value="MaoC_dehydratas"/>
    <property type="match status" value="1"/>
</dbReference>
<feature type="compositionally biased region" description="Basic residues" evidence="1">
    <location>
        <begin position="256"/>
        <end position="267"/>
    </location>
</feature>
<feature type="compositionally biased region" description="Low complexity" evidence="1">
    <location>
        <begin position="295"/>
        <end position="315"/>
    </location>
</feature>
<dbReference type="InterPro" id="IPR029069">
    <property type="entry name" value="HotDog_dom_sf"/>
</dbReference>
<comment type="caution">
    <text evidence="3">The sequence shown here is derived from an EMBL/GenBank/DDBJ whole genome shotgun (WGS) entry which is preliminary data.</text>
</comment>
<name>A0A934KH68_9BACT</name>
<feature type="compositionally biased region" description="Low complexity" evidence="1">
    <location>
        <begin position="323"/>
        <end position="356"/>
    </location>
</feature>
<feature type="compositionally biased region" description="Low complexity" evidence="1">
    <location>
        <begin position="465"/>
        <end position="488"/>
    </location>
</feature>
<evidence type="ECO:0000313" key="3">
    <source>
        <dbReference type="EMBL" id="MBJ7602588.1"/>
    </source>
</evidence>
<evidence type="ECO:0000256" key="1">
    <source>
        <dbReference type="SAM" id="MobiDB-lite"/>
    </source>
</evidence>
<gene>
    <name evidence="3" type="ORF">JF888_05270</name>
</gene>
<feature type="region of interest" description="Disordered" evidence="1">
    <location>
        <begin position="220"/>
        <end position="276"/>
    </location>
</feature>
<feature type="domain" description="MaoC-like" evidence="2">
    <location>
        <begin position="20"/>
        <end position="117"/>
    </location>
</feature>
<feature type="compositionally biased region" description="Polar residues" evidence="1">
    <location>
        <begin position="426"/>
        <end position="445"/>
    </location>
</feature>
<dbReference type="InterPro" id="IPR052342">
    <property type="entry name" value="MCH/BMMD"/>
</dbReference>
<feature type="compositionally biased region" description="Basic residues" evidence="1">
    <location>
        <begin position="171"/>
        <end position="180"/>
    </location>
</feature>
<sequence length="488" mass="49898">MENLLDLLFFEDLTLGSVWTTRRRTVLESDLSAYAGLSGDFGPLHVDREHARASHFGGQVVPGALLVALAMGLGSMDVPLARTVALVGTTWRFERPVRPGDTVRCHWRLNRKRAVEEPAWGLCGFAVEMENQRSEVVASGEVVRLLERRPLMGTEPAPVVAGQPETEVARTGRRRRRRRSANGDTPSQQPLVAAEVLAAQPSAEAQPFVESLATLEATTEGGTAAGQIPRRTEPAPAATDALAAAQEQGDGGAAPARRRRRRGGRGRGGREPVGPEVLALQAVDEEAPTPGAAIAAMAGAQSSQSQSAGTAATAQVGGEQEAARPQPSSTTPPAAFAATPESAAAVATSLPPAATPFSQELTELDPNRFAPLNAPSPQSPPASGRPDAAVAPANGPAPRPRRPRGPRRAAGGSTVTPEAPAPPGSNEGSAPAGSQSGDFSGSSVEPTAPARTRRPGGSQPPPPAATANAGESAASGVGASEAHSSGGS</sequence>
<reference evidence="3 4" key="1">
    <citation type="submission" date="2020-10" db="EMBL/GenBank/DDBJ databases">
        <title>Ca. Dormibacterota MAGs.</title>
        <authorList>
            <person name="Montgomery K."/>
        </authorList>
    </citation>
    <scope>NUCLEOTIDE SEQUENCE [LARGE SCALE GENOMIC DNA]</scope>
    <source>
        <strain evidence="3">SC8811_S16_3</strain>
    </source>
</reference>
<dbReference type="EMBL" id="JAEKNQ010000021">
    <property type="protein sequence ID" value="MBJ7602588.1"/>
    <property type="molecule type" value="Genomic_DNA"/>
</dbReference>
<organism evidence="3 4">
    <name type="scientific">Candidatus Dormiibacter inghamiae</name>
    <dbReference type="NCBI Taxonomy" id="3127013"/>
    <lineage>
        <taxon>Bacteria</taxon>
        <taxon>Bacillati</taxon>
        <taxon>Candidatus Dormiibacterota</taxon>
        <taxon>Candidatus Dormibacteria</taxon>
        <taxon>Candidatus Dormibacterales</taxon>
        <taxon>Candidatus Dormibacteraceae</taxon>
        <taxon>Candidatus Dormiibacter</taxon>
    </lineage>
</organism>
<dbReference type="Proteomes" id="UP000620075">
    <property type="component" value="Unassembled WGS sequence"/>
</dbReference>
<evidence type="ECO:0000259" key="2">
    <source>
        <dbReference type="Pfam" id="PF01575"/>
    </source>
</evidence>
<dbReference type="AlphaFoldDB" id="A0A934KH68"/>
<proteinExistence type="predicted"/>